<dbReference type="PANTHER" id="PTHR31751:SF7">
    <property type="entry name" value="THAP-TYPE DOMAIN-CONTAINING PROTEIN"/>
    <property type="match status" value="1"/>
</dbReference>
<feature type="compositionally biased region" description="Polar residues" evidence="1">
    <location>
        <begin position="87"/>
        <end position="104"/>
    </location>
</feature>
<dbReference type="Proteomes" id="UP001159405">
    <property type="component" value="Unassembled WGS sequence"/>
</dbReference>
<feature type="compositionally biased region" description="Polar residues" evidence="1">
    <location>
        <begin position="15"/>
        <end position="24"/>
    </location>
</feature>
<dbReference type="PROSITE" id="PS00018">
    <property type="entry name" value="EF_HAND_1"/>
    <property type="match status" value="1"/>
</dbReference>
<feature type="compositionally biased region" description="Acidic residues" evidence="1">
    <location>
        <begin position="146"/>
        <end position="156"/>
    </location>
</feature>
<gene>
    <name evidence="2" type="ORF">PLOB_00049471</name>
</gene>
<dbReference type="PANTHER" id="PTHR31751">
    <property type="entry name" value="SI:CH211-108C17.2-RELATED-RELATED"/>
    <property type="match status" value="1"/>
</dbReference>
<sequence>PVTSTPGQVKHSKRSLFSSPSGITSASLQHLSVSESCDNQRFVDITGSFLHSSEDEDQDGEMQKTTEGPDSPSFQVLDGSVLVTPSKAFQSDTSEGQTSDSSLSGEEPDDSDNETNMQNILTLLEDSDESSGTSSSDSDSEHDAQSGDDEDEDGDLSGEELVEELVGDSATVESQEEEDVYSQYPIGPGLQFSRAEEAHSHVEELLKIEEQKFIISETRLIDLFRGRCQEPGCASECTVKSKSVGCTMELWWKCQNGHKGKWQSSEEYGGMYSNNLQFSSALLLSGNNHSKIELMSRFLGLSCPSRASFLRVQKFYCVPAIDEWWEWMRTNIISLIGTLDLVVSGDGQSDSPGHSAKYLTYFVMVTDALQEYIVHLECMDKREVGGKSPNMEKEALKRSIEKLKLLVNLKEVVTDASSSIIKMMADEFKDVAHSLDIWHKSKNIRKCLMKLGKTKGNEKICQWTDHIINHFWYCCSNCDGQESKLKTLWISLLHHVCNKHEWVDGKCQHGPVDEEQHDLPWFDRRETDFQALQEVILAPRLLASLKYYVKFRHTGTLETVNSHSLMYASKRCAFGYKAFKARKKLCAIDHNYHLYRQPLTDESGEKMFHRRYNQRTKHWGVALEKSKKDYSYIPMLMAKIFKLRKNDSGSMQDFMDMSLNDPRRIAPTIAISNPPVTSELVATQRSRFDNESNNNLLRTF</sequence>
<dbReference type="EMBL" id="CALNXK010000096">
    <property type="protein sequence ID" value="CAH3153237.1"/>
    <property type="molecule type" value="Genomic_DNA"/>
</dbReference>
<evidence type="ECO:0000313" key="3">
    <source>
        <dbReference type="Proteomes" id="UP001159405"/>
    </source>
</evidence>
<name>A0ABN8PY27_9CNID</name>
<feature type="non-terminal residue" evidence="2">
    <location>
        <position position="1"/>
    </location>
</feature>
<keyword evidence="3" id="KW-1185">Reference proteome</keyword>
<feature type="region of interest" description="Disordered" evidence="1">
    <location>
        <begin position="47"/>
        <end position="156"/>
    </location>
</feature>
<comment type="caution">
    <text evidence="2">The sequence shown here is derived from an EMBL/GenBank/DDBJ whole genome shotgun (WGS) entry which is preliminary data.</text>
</comment>
<protein>
    <submittedName>
        <fullName evidence="2">Uncharacterized protein</fullName>
    </submittedName>
</protein>
<reference evidence="2 3" key="1">
    <citation type="submission" date="2022-05" db="EMBL/GenBank/DDBJ databases">
        <authorList>
            <consortium name="Genoscope - CEA"/>
            <person name="William W."/>
        </authorList>
    </citation>
    <scope>NUCLEOTIDE SEQUENCE [LARGE SCALE GENOMIC DNA]</scope>
</reference>
<feature type="compositionally biased region" description="Polar residues" evidence="1">
    <location>
        <begin position="63"/>
        <end position="74"/>
    </location>
</feature>
<evidence type="ECO:0000313" key="2">
    <source>
        <dbReference type="EMBL" id="CAH3153237.1"/>
    </source>
</evidence>
<proteinExistence type="predicted"/>
<dbReference type="InterPro" id="IPR018247">
    <property type="entry name" value="EF_Hand_1_Ca_BS"/>
</dbReference>
<evidence type="ECO:0000256" key="1">
    <source>
        <dbReference type="SAM" id="MobiDB-lite"/>
    </source>
</evidence>
<feature type="region of interest" description="Disordered" evidence="1">
    <location>
        <begin position="1"/>
        <end position="24"/>
    </location>
</feature>
<accession>A0ABN8PY27</accession>
<organism evidence="2 3">
    <name type="scientific">Porites lobata</name>
    <dbReference type="NCBI Taxonomy" id="104759"/>
    <lineage>
        <taxon>Eukaryota</taxon>
        <taxon>Metazoa</taxon>
        <taxon>Cnidaria</taxon>
        <taxon>Anthozoa</taxon>
        <taxon>Hexacorallia</taxon>
        <taxon>Scleractinia</taxon>
        <taxon>Fungiina</taxon>
        <taxon>Poritidae</taxon>
        <taxon>Porites</taxon>
    </lineage>
</organism>